<evidence type="ECO:0000256" key="5">
    <source>
        <dbReference type="ARBA" id="ARBA00022989"/>
    </source>
</evidence>
<dbReference type="CDD" id="cd06912">
    <property type="entry name" value="GT_MraY_like"/>
    <property type="match status" value="1"/>
</dbReference>
<feature type="transmembrane region" description="Helical" evidence="7">
    <location>
        <begin position="187"/>
        <end position="207"/>
    </location>
</feature>
<dbReference type="Proteomes" id="UP000809431">
    <property type="component" value="Unassembled WGS sequence"/>
</dbReference>
<protein>
    <submittedName>
        <fullName evidence="8">Glycosyltransferase family 4 protein</fullName>
    </submittedName>
</protein>
<dbReference type="PANTHER" id="PTHR22926:SF3">
    <property type="entry name" value="UNDECAPRENYL-PHOSPHATE ALPHA-N-ACETYLGLUCOSAMINYL 1-PHOSPHATE TRANSFERASE"/>
    <property type="match status" value="1"/>
</dbReference>
<proteinExistence type="predicted"/>
<feature type="transmembrane region" description="Helical" evidence="7">
    <location>
        <begin position="243"/>
        <end position="261"/>
    </location>
</feature>
<evidence type="ECO:0000256" key="4">
    <source>
        <dbReference type="ARBA" id="ARBA00022692"/>
    </source>
</evidence>
<gene>
    <name evidence="8" type="ORF">JMJ54_16210</name>
</gene>
<feature type="transmembrane region" description="Helical" evidence="7">
    <location>
        <begin position="310"/>
        <end position="326"/>
    </location>
</feature>
<comment type="caution">
    <text evidence="8">The sequence shown here is derived from an EMBL/GenBank/DDBJ whole genome shotgun (WGS) entry which is preliminary data.</text>
</comment>
<feature type="transmembrane region" description="Helical" evidence="7">
    <location>
        <begin position="6"/>
        <end position="23"/>
    </location>
</feature>
<keyword evidence="2" id="KW-1003">Cell membrane</keyword>
<evidence type="ECO:0000256" key="7">
    <source>
        <dbReference type="SAM" id="Phobius"/>
    </source>
</evidence>
<feature type="transmembrane region" description="Helical" evidence="7">
    <location>
        <begin position="44"/>
        <end position="66"/>
    </location>
</feature>
<feature type="transmembrane region" description="Helical" evidence="7">
    <location>
        <begin position="100"/>
        <end position="122"/>
    </location>
</feature>
<evidence type="ECO:0000313" key="9">
    <source>
        <dbReference type="Proteomes" id="UP000809431"/>
    </source>
</evidence>
<reference evidence="8 9" key="1">
    <citation type="submission" date="2021-01" db="EMBL/GenBank/DDBJ databases">
        <title>Draft Genome Sequence and Polyhydroxyalkanoate Biosynthetic Potential of Jeongeupia naejangsanensis Type Strain DSM 24253.</title>
        <authorList>
            <person name="Turrini P."/>
            <person name="Artuso I."/>
            <person name="Lugli G.A."/>
            <person name="Frangipani E."/>
            <person name="Ventura M."/>
            <person name="Visca P."/>
        </authorList>
    </citation>
    <scope>NUCLEOTIDE SEQUENCE [LARGE SCALE GENOMIC DNA]</scope>
    <source>
        <strain evidence="8 9">DSM 24253</strain>
    </source>
</reference>
<evidence type="ECO:0000256" key="1">
    <source>
        <dbReference type="ARBA" id="ARBA00004651"/>
    </source>
</evidence>
<dbReference type="Pfam" id="PF00953">
    <property type="entry name" value="Glycos_transf_4"/>
    <property type="match status" value="1"/>
</dbReference>
<evidence type="ECO:0000256" key="2">
    <source>
        <dbReference type="ARBA" id="ARBA00022475"/>
    </source>
</evidence>
<keyword evidence="6 7" id="KW-0472">Membrane</keyword>
<evidence type="ECO:0000256" key="6">
    <source>
        <dbReference type="ARBA" id="ARBA00023136"/>
    </source>
</evidence>
<evidence type="ECO:0000313" key="8">
    <source>
        <dbReference type="EMBL" id="MBM3117380.1"/>
    </source>
</evidence>
<comment type="subcellular location">
    <subcellularLocation>
        <location evidence="1">Cell membrane</location>
        <topology evidence="1">Multi-pass membrane protein</topology>
    </subcellularLocation>
</comment>
<feature type="transmembrane region" description="Helical" evidence="7">
    <location>
        <begin position="134"/>
        <end position="155"/>
    </location>
</feature>
<feature type="transmembrane region" description="Helical" evidence="7">
    <location>
        <begin position="332"/>
        <end position="350"/>
    </location>
</feature>
<dbReference type="RefSeq" id="WP_203539602.1">
    <property type="nucleotide sequence ID" value="NZ_JAESND010000010.1"/>
</dbReference>
<organism evidence="8 9">
    <name type="scientific">Jeongeupia naejangsanensis</name>
    <dbReference type="NCBI Taxonomy" id="613195"/>
    <lineage>
        <taxon>Bacteria</taxon>
        <taxon>Pseudomonadati</taxon>
        <taxon>Pseudomonadota</taxon>
        <taxon>Betaproteobacteria</taxon>
        <taxon>Neisseriales</taxon>
        <taxon>Chitinibacteraceae</taxon>
        <taxon>Jeongeupia</taxon>
    </lineage>
</organism>
<dbReference type="InterPro" id="IPR000715">
    <property type="entry name" value="Glycosyl_transferase_4"/>
</dbReference>
<accession>A0ABS2BPM9</accession>
<keyword evidence="9" id="KW-1185">Reference proteome</keyword>
<sequence>MQIFVLAFLVSLVITLLIIRYQHLHSHLTADHDLIGIQKFHSTVVPRVGGVGVVCAMLACLLWLGYKTPSEFKPFGLLLIAASPAFIGGLVEDCTKRVGVLARLALTMLAAALGFWLLKAGINRLDIPLLDSAMSFWIVALIFTMVAVGGVVNAVNIIDGYNGLASMVSIMMLAALGYVGFQLGDPLIWKAALAMMGGILGFFVWNYPRGLIFLGDGGAYLIGFMIAELSVLLVARHPEVSPWFPLLVVMYPVFETLFSIYRRMILRGTSAGMPDAAHMHQLIYKRLVRWAVGSKHAGEKTARNAMTSPYLWLLCSFAVLPAVLFWDNRLMLQIFVLIFAVLYIVLYRRLVKFNAPRWLLVRKTSDKK</sequence>
<name>A0ABS2BPM9_9NEIS</name>
<keyword evidence="4 7" id="KW-0812">Transmembrane</keyword>
<feature type="transmembrane region" description="Helical" evidence="7">
    <location>
        <begin position="219"/>
        <end position="237"/>
    </location>
</feature>
<evidence type="ECO:0000256" key="3">
    <source>
        <dbReference type="ARBA" id="ARBA00022679"/>
    </source>
</evidence>
<feature type="transmembrane region" description="Helical" evidence="7">
    <location>
        <begin position="162"/>
        <end position="181"/>
    </location>
</feature>
<dbReference type="EMBL" id="JAESND010000010">
    <property type="protein sequence ID" value="MBM3117380.1"/>
    <property type="molecule type" value="Genomic_DNA"/>
</dbReference>
<keyword evidence="5 7" id="KW-1133">Transmembrane helix</keyword>
<keyword evidence="3" id="KW-0808">Transferase</keyword>
<dbReference type="PANTHER" id="PTHR22926">
    <property type="entry name" value="PHOSPHO-N-ACETYLMURAMOYL-PENTAPEPTIDE-TRANSFERASE"/>
    <property type="match status" value="1"/>
</dbReference>